<sequence>MLGLFTAEFKRIFTHAGVVFIIVVGPLFYALLYPLPYKSDIVTKQKIALVDADESALSRRLIRMLESTQGISIAYRPSSMQEAKALLEHEKVYGIVLIPKFFERQIYTSTPAHVELYANANYFLIYAAIANATLDAINALGDQIKLHKARFESQRPQEPNLLTLQSIPLFNPSLGYLNYALANALIFILHQTLLMGTSMLTCTPNTRLRASSFLEALGAILVRCLCFMGVYLFYIFLYFGVLFPYYHIHIHANPTTLLAFGAVFLLATASCGVVLGTYLSKPIRATQILLLASLPMIFMMGFIWPFELLPSALRVLLQAVPAYHAISGMVMLNQLGADLSATLTHLSALVIIAFIALFWGAFRLTRLKG</sequence>
<dbReference type="PANTHER" id="PTHR30294:SF46">
    <property type="entry name" value="ABC TRANSPORTER PERMEASE"/>
    <property type="match status" value="1"/>
</dbReference>
<protein>
    <submittedName>
        <fullName evidence="8">ABC transporter permease</fullName>
    </submittedName>
</protein>
<proteinExistence type="predicted"/>
<dbReference type="GO" id="GO:0140359">
    <property type="term" value="F:ABC-type transporter activity"/>
    <property type="evidence" value="ECO:0007669"/>
    <property type="project" value="InterPro"/>
</dbReference>
<keyword evidence="3 6" id="KW-0812">Transmembrane</keyword>
<dbReference type="InterPro" id="IPR013525">
    <property type="entry name" value="ABC2_TM"/>
</dbReference>
<keyword evidence="2" id="KW-1003">Cell membrane</keyword>
<dbReference type="OrthoDB" id="9811522at2"/>
<evidence type="ECO:0000256" key="2">
    <source>
        <dbReference type="ARBA" id="ARBA00022475"/>
    </source>
</evidence>
<dbReference type="Pfam" id="PF12698">
    <property type="entry name" value="ABC2_membrane_3"/>
    <property type="match status" value="1"/>
</dbReference>
<reference evidence="8 9" key="3">
    <citation type="submission" date="2019-07" db="EMBL/GenBank/DDBJ databases">
        <authorList>
            <person name="Papic B."/>
        </authorList>
    </citation>
    <scope>NUCLEOTIDE SEQUENCE [LARGE SCALE GENOMIC DNA]</scope>
    <source>
        <strain evidence="8 9">L8b</strain>
    </source>
</reference>
<keyword evidence="5 6" id="KW-0472">Membrane</keyword>
<name>A0A553V2A2_9HELI</name>
<comment type="subcellular location">
    <subcellularLocation>
        <location evidence="1">Cell membrane</location>
        <topology evidence="1">Multi-pass membrane protein</topology>
    </subcellularLocation>
</comment>
<evidence type="ECO:0000313" key="9">
    <source>
        <dbReference type="Proteomes" id="UP000319322"/>
    </source>
</evidence>
<evidence type="ECO:0000313" key="8">
    <source>
        <dbReference type="EMBL" id="TSA86595.1"/>
    </source>
</evidence>
<feature type="transmembrane region" description="Helical" evidence="6">
    <location>
        <begin position="339"/>
        <end position="362"/>
    </location>
</feature>
<dbReference type="Gene3D" id="3.40.1710.10">
    <property type="entry name" value="abc type-2 transporter like domain"/>
    <property type="match status" value="1"/>
</dbReference>
<organism evidence="8 9">
    <name type="scientific">Helicobacter mehlei</name>
    <dbReference type="NCBI Taxonomy" id="2316080"/>
    <lineage>
        <taxon>Bacteria</taxon>
        <taxon>Pseudomonadati</taxon>
        <taxon>Campylobacterota</taxon>
        <taxon>Epsilonproteobacteria</taxon>
        <taxon>Campylobacterales</taxon>
        <taxon>Helicobacteraceae</taxon>
        <taxon>Helicobacter</taxon>
    </lineage>
</organism>
<feature type="transmembrane region" description="Helical" evidence="6">
    <location>
        <begin position="216"/>
        <end position="237"/>
    </location>
</feature>
<keyword evidence="9" id="KW-1185">Reference proteome</keyword>
<dbReference type="RefSeq" id="WP_120948318.1">
    <property type="nucleotide sequence ID" value="NZ_QXQP01000006.1"/>
</dbReference>
<dbReference type="EMBL" id="VKGC01000002">
    <property type="protein sequence ID" value="TSA86595.1"/>
    <property type="molecule type" value="Genomic_DNA"/>
</dbReference>
<feature type="transmembrane region" description="Helical" evidence="6">
    <location>
        <begin position="288"/>
        <end position="306"/>
    </location>
</feature>
<evidence type="ECO:0000256" key="1">
    <source>
        <dbReference type="ARBA" id="ARBA00004651"/>
    </source>
</evidence>
<dbReference type="Proteomes" id="UP000319322">
    <property type="component" value="Unassembled WGS sequence"/>
</dbReference>
<reference evidence="8 9" key="1">
    <citation type="submission" date="2019-07" db="EMBL/GenBank/DDBJ databases">
        <title>Helicobacter labacensis sp. nov., Helicobacter mehlei sp. nov. and Helicobacter vulpis sp. nov., isolated from gastric mucosa of red fox (Vulpis vulpis).</title>
        <authorList>
            <person name="Kusar D."/>
            <person name="Gruntar I."/>
            <person name="Pate M."/>
            <person name="Zajc U."/>
            <person name="Ocepek M."/>
        </authorList>
    </citation>
    <scope>NUCLEOTIDE SEQUENCE [LARGE SCALE GENOMIC DNA]</scope>
    <source>
        <strain evidence="8 9">L8b</strain>
    </source>
</reference>
<reference evidence="9" key="2">
    <citation type="submission" date="2019-07" db="EMBL/GenBank/DDBJ databases">
        <title>Helicobacter labacensis sp. nov., Helicobacter mehlei sp. nov. and Helicobacter vulpis sp. nov., isolated from gastric mucosa of red fox (Vulpis vulpis).</title>
        <authorList>
            <person name="Papic B."/>
        </authorList>
    </citation>
    <scope>NUCLEOTIDE SEQUENCE [LARGE SCALE GENOMIC DNA]</scope>
    <source>
        <strain evidence="9">L8b</strain>
    </source>
</reference>
<gene>
    <name evidence="8" type="ORF">FNE76_01300</name>
</gene>
<feature type="domain" description="ABC-2 type transporter transmembrane" evidence="7">
    <location>
        <begin position="18"/>
        <end position="358"/>
    </location>
</feature>
<evidence type="ECO:0000259" key="7">
    <source>
        <dbReference type="Pfam" id="PF12698"/>
    </source>
</evidence>
<dbReference type="AlphaFoldDB" id="A0A553V2A2"/>
<comment type="caution">
    <text evidence="8">The sequence shown here is derived from an EMBL/GenBank/DDBJ whole genome shotgun (WGS) entry which is preliminary data.</text>
</comment>
<evidence type="ECO:0000256" key="6">
    <source>
        <dbReference type="SAM" id="Phobius"/>
    </source>
</evidence>
<feature type="transmembrane region" description="Helical" evidence="6">
    <location>
        <begin position="176"/>
        <end position="195"/>
    </location>
</feature>
<evidence type="ECO:0000256" key="4">
    <source>
        <dbReference type="ARBA" id="ARBA00022989"/>
    </source>
</evidence>
<accession>A0A553V2A2</accession>
<dbReference type="GO" id="GO:0005886">
    <property type="term" value="C:plasma membrane"/>
    <property type="evidence" value="ECO:0007669"/>
    <property type="project" value="UniProtKB-SubCell"/>
</dbReference>
<feature type="transmembrane region" description="Helical" evidence="6">
    <location>
        <begin position="257"/>
        <end position="276"/>
    </location>
</feature>
<dbReference type="PANTHER" id="PTHR30294">
    <property type="entry name" value="MEMBRANE COMPONENT OF ABC TRANSPORTER YHHJ-RELATED"/>
    <property type="match status" value="1"/>
</dbReference>
<feature type="transmembrane region" description="Helical" evidence="6">
    <location>
        <begin position="12"/>
        <end position="32"/>
    </location>
</feature>
<evidence type="ECO:0000256" key="3">
    <source>
        <dbReference type="ARBA" id="ARBA00022692"/>
    </source>
</evidence>
<keyword evidence="4 6" id="KW-1133">Transmembrane helix</keyword>
<evidence type="ECO:0000256" key="5">
    <source>
        <dbReference type="ARBA" id="ARBA00023136"/>
    </source>
</evidence>
<dbReference type="InterPro" id="IPR051449">
    <property type="entry name" value="ABC-2_transporter_component"/>
</dbReference>